<dbReference type="AlphaFoldDB" id="A0A8T2RBU9"/>
<name>A0A8T2RBU9_CERRI</name>
<comment type="caution">
    <text evidence="2">The sequence shown here is derived from an EMBL/GenBank/DDBJ whole genome shotgun (WGS) entry which is preliminary data.</text>
</comment>
<evidence type="ECO:0000313" key="2">
    <source>
        <dbReference type="EMBL" id="KAH7292993.1"/>
    </source>
</evidence>
<protein>
    <submittedName>
        <fullName evidence="2">Uncharacterized protein</fullName>
    </submittedName>
</protein>
<organism evidence="2 3">
    <name type="scientific">Ceratopteris richardii</name>
    <name type="common">Triangle waterfern</name>
    <dbReference type="NCBI Taxonomy" id="49495"/>
    <lineage>
        <taxon>Eukaryota</taxon>
        <taxon>Viridiplantae</taxon>
        <taxon>Streptophyta</taxon>
        <taxon>Embryophyta</taxon>
        <taxon>Tracheophyta</taxon>
        <taxon>Polypodiopsida</taxon>
        <taxon>Polypodiidae</taxon>
        <taxon>Polypodiales</taxon>
        <taxon>Pteridineae</taxon>
        <taxon>Pteridaceae</taxon>
        <taxon>Parkerioideae</taxon>
        <taxon>Ceratopteris</taxon>
    </lineage>
</organism>
<gene>
    <name evidence="2" type="ORF">KP509_28G007000</name>
</gene>
<accession>A0A8T2RBU9</accession>
<dbReference type="Proteomes" id="UP000825935">
    <property type="component" value="Chromosome 28"/>
</dbReference>
<keyword evidence="3" id="KW-1185">Reference proteome</keyword>
<feature type="compositionally biased region" description="Polar residues" evidence="1">
    <location>
        <begin position="52"/>
        <end position="75"/>
    </location>
</feature>
<proteinExistence type="predicted"/>
<reference evidence="2" key="1">
    <citation type="submission" date="2021-08" db="EMBL/GenBank/DDBJ databases">
        <title>WGS assembly of Ceratopteris richardii.</title>
        <authorList>
            <person name="Marchant D.B."/>
            <person name="Chen G."/>
            <person name="Jenkins J."/>
            <person name="Shu S."/>
            <person name="Leebens-Mack J."/>
            <person name="Grimwood J."/>
            <person name="Schmutz J."/>
            <person name="Soltis P."/>
            <person name="Soltis D."/>
            <person name="Chen Z.-H."/>
        </authorList>
    </citation>
    <scope>NUCLEOTIDE SEQUENCE</scope>
    <source>
        <strain evidence="2">Whitten #5841</strain>
        <tissue evidence="2">Leaf</tissue>
    </source>
</reference>
<feature type="region of interest" description="Disordered" evidence="1">
    <location>
        <begin position="49"/>
        <end position="75"/>
    </location>
</feature>
<evidence type="ECO:0000256" key="1">
    <source>
        <dbReference type="SAM" id="MobiDB-lite"/>
    </source>
</evidence>
<dbReference type="EMBL" id="CM035433">
    <property type="protein sequence ID" value="KAH7292993.1"/>
    <property type="molecule type" value="Genomic_DNA"/>
</dbReference>
<evidence type="ECO:0000313" key="3">
    <source>
        <dbReference type="Proteomes" id="UP000825935"/>
    </source>
</evidence>
<sequence length="75" mass="8530">MTVIRGSCHINEASSFFQRHHQNNSNFSPLSQRNASRLTHFNKCPVDVRGNTPLQINPLQPRSGPYKTSYQSTKT</sequence>